<keyword evidence="3" id="KW-1185">Reference proteome</keyword>
<proteinExistence type="predicted"/>
<feature type="signal peptide" evidence="1">
    <location>
        <begin position="1"/>
        <end position="16"/>
    </location>
</feature>
<name>A0A3Q3R6X6_MONAL</name>
<evidence type="ECO:0000313" key="3">
    <source>
        <dbReference type="Proteomes" id="UP000261600"/>
    </source>
</evidence>
<reference evidence="2" key="2">
    <citation type="submission" date="2025-09" db="UniProtKB">
        <authorList>
            <consortium name="Ensembl"/>
        </authorList>
    </citation>
    <scope>IDENTIFICATION</scope>
</reference>
<organism evidence="2 3">
    <name type="scientific">Monopterus albus</name>
    <name type="common">Swamp eel</name>
    <dbReference type="NCBI Taxonomy" id="43700"/>
    <lineage>
        <taxon>Eukaryota</taxon>
        <taxon>Metazoa</taxon>
        <taxon>Chordata</taxon>
        <taxon>Craniata</taxon>
        <taxon>Vertebrata</taxon>
        <taxon>Euteleostomi</taxon>
        <taxon>Actinopterygii</taxon>
        <taxon>Neopterygii</taxon>
        <taxon>Teleostei</taxon>
        <taxon>Neoteleostei</taxon>
        <taxon>Acanthomorphata</taxon>
        <taxon>Anabantaria</taxon>
        <taxon>Synbranchiformes</taxon>
        <taxon>Synbranchidae</taxon>
        <taxon>Monopterus</taxon>
    </lineage>
</organism>
<accession>A0A3Q3R6X6</accession>
<dbReference type="Proteomes" id="UP000261600">
    <property type="component" value="Unplaced"/>
</dbReference>
<dbReference type="Ensembl" id="ENSMALT00000028471.1">
    <property type="protein sequence ID" value="ENSMALP00000027957.1"/>
    <property type="gene ID" value="ENSMALG00000019384.1"/>
</dbReference>
<keyword evidence="1" id="KW-0732">Signal</keyword>
<evidence type="ECO:0000256" key="1">
    <source>
        <dbReference type="SAM" id="SignalP"/>
    </source>
</evidence>
<protein>
    <submittedName>
        <fullName evidence="2">Uncharacterized protein</fullName>
    </submittedName>
</protein>
<feature type="chain" id="PRO_5018625331" evidence="1">
    <location>
        <begin position="17"/>
        <end position="141"/>
    </location>
</feature>
<sequence length="141" mass="15650">FNVLLMQLVIFEVCSSVLLPAMSHDSDSSWDDTVHDFTSQCMQKGQGNIHDCFDIPSHQLPLLQSTSPYGEITQTYTPFSLQDMSMVKCQLPDIAKGGALWIKVFLGACAGCLAAIGDFHRDFTLKGNDIYLSVWIRFPNG</sequence>
<reference evidence="2" key="1">
    <citation type="submission" date="2025-08" db="UniProtKB">
        <authorList>
            <consortium name="Ensembl"/>
        </authorList>
    </citation>
    <scope>IDENTIFICATION</scope>
</reference>
<evidence type="ECO:0000313" key="2">
    <source>
        <dbReference type="Ensembl" id="ENSMALP00000027957.1"/>
    </source>
</evidence>
<dbReference type="AlphaFoldDB" id="A0A3Q3R6X6"/>